<evidence type="ECO:0000256" key="12">
    <source>
        <dbReference type="ARBA" id="ARBA00078531"/>
    </source>
</evidence>
<dbReference type="PANTHER" id="PTHR10953">
    <property type="entry name" value="UBIQUITIN-ACTIVATING ENZYME E1"/>
    <property type="match status" value="1"/>
</dbReference>
<evidence type="ECO:0000256" key="4">
    <source>
        <dbReference type="ARBA" id="ARBA00022840"/>
    </source>
</evidence>
<comment type="similarity">
    <text evidence="1">Belongs to the HesA/MoeB/ThiF family.</text>
</comment>
<dbReference type="CDD" id="cd00757">
    <property type="entry name" value="ThiF_MoeB_HesA_family"/>
    <property type="match status" value="1"/>
</dbReference>
<evidence type="ECO:0000256" key="6">
    <source>
        <dbReference type="ARBA" id="ARBA00055169"/>
    </source>
</evidence>
<dbReference type="AlphaFoldDB" id="A0A1I7BQY4"/>
<dbReference type="GO" id="GO:0005524">
    <property type="term" value="F:ATP binding"/>
    <property type="evidence" value="ECO:0007669"/>
    <property type="project" value="UniProtKB-KW"/>
</dbReference>
<dbReference type="InterPro" id="IPR000594">
    <property type="entry name" value="ThiF_NAD_FAD-bd"/>
</dbReference>
<comment type="catalytic activity">
    <reaction evidence="5">
        <text>[molybdopterin-synthase sulfur-carrier protein]-C-terminal Gly-Gly + ATP + H(+) = [molybdopterin-synthase sulfur-carrier protein]-C-terminal Gly-Gly-AMP + diphosphate</text>
        <dbReference type="Rhea" id="RHEA:43616"/>
        <dbReference type="Rhea" id="RHEA-COMP:12159"/>
        <dbReference type="Rhea" id="RHEA-COMP:12202"/>
        <dbReference type="ChEBI" id="CHEBI:15378"/>
        <dbReference type="ChEBI" id="CHEBI:30616"/>
        <dbReference type="ChEBI" id="CHEBI:33019"/>
        <dbReference type="ChEBI" id="CHEBI:90618"/>
        <dbReference type="ChEBI" id="CHEBI:90778"/>
        <dbReference type="EC" id="2.7.7.80"/>
    </reaction>
</comment>
<dbReference type="RefSeq" id="WP_090252786.1">
    <property type="nucleotide sequence ID" value="NZ_FPAS01000006.1"/>
</dbReference>
<dbReference type="InterPro" id="IPR001763">
    <property type="entry name" value="Rhodanese-like_dom"/>
</dbReference>
<dbReference type="FunFam" id="3.40.50.720:FF:000033">
    <property type="entry name" value="Adenylyltransferase and sulfurtransferase MOCS3"/>
    <property type="match status" value="1"/>
</dbReference>
<feature type="domain" description="Rhodanese" evidence="13">
    <location>
        <begin position="289"/>
        <end position="372"/>
    </location>
</feature>
<reference evidence="14 15" key="1">
    <citation type="submission" date="2016-10" db="EMBL/GenBank/DDBJ databases">
        <authorList>
            <person name="de Groot N.N."/>
        </authorList>
    </citation>
    <scope>NUCLEOTIDE SEQUENCE [LARGE SCALE GENOMIC DNA]</scope>
    <source>
        <strain evidence="14 15">CGMCC 1.7005</strain>
    </source>
</reference>
<dbReference type="GO" id="GO:0008146">
    <property type="term" value="F:sulfotransferase activity"/>
    <property type="evidence" value="ECO:0007669"/>
    <property type="project" value="TreeGrafter"/>
</dbReference>
<dbReference type="GO" id="GO:0061605">
    <property type="term" value="F:molybdopterin-synthase adenylyltransferase activity"/>
    <property type="evidence" value="ECO:0007669"/>
    <property type="project" value="UniProtKB-EC"/>
</dbReference>
<evidence type="ECO:0000259" key="13">
    <source>
        <dbReference type="PROSITE" id="PS50206"/>
    </source>
</evidence>
<proteinExistence type="inferred from homology"/>
<keyword evidence="15" id="KW-1185">Reference proteome</keyword>
<comment type="subunit">
    <text evidence="7">Homodimer. Forms a stable heterotetrameric complex of 2 MoeB and 2 MoaD during adenylation of MoaD.</text>
</comment>
<dbReference type="Gene3D" id="3.40.250.10">
    <property type="entry name" value="Rhodanese-like domain"/>
    <property type="match status" value="1"/>
</dbReference>
<evidence type="ECO:0000256" key="11">
    <source>
        <dbReference type="ARBA" id="ARBA00075328"/>
    </source>
</evidence>
<dbReference type="InterPro" id="IPR036873">
    <property type="entry name" value="Rhodanese-like_dom_sf"/>
</dbReference>
<dbReference type="Pfam" id="PF00581">
    <property type="entry name" value="Rhodanese"/>
    <property type="match status" value="1"/>
</dbReference>
<dbReference type="EMBL" id="FPAS01000006">
    <property type="protein sequence ID" value="SFT89551.1"/>
    <property type="molecule type" value="Genomic_DNA"/>
</dbReference>
<sequence>MLTEKEKVRYNRHLILQGFGEEAQLKLKEARVLVVGAGGLGSPLLSYLCAAGVGNIGIVDFDTVDVSNLQRQTLYKVEDVGSKKTRAAVEHLKAQNPYVNFEVFDLSLQADNIFEVIEDYDIVVDGTDNFPTRYLINDACVLKDKVNVHASINEFTGQLSVFNFLKKDGSRSANYRDIYPQPPAAGEVKSCSEAGVIGVLPGIMGSMQALEVVKVITGIGEVLCEKMMFYNGLTQETFNLSFQKDENNPLTRKENKQTTLIDYHEFCGVQNLNGMKSINVQELKQWQAANENFTLIDVREQYEYDQANMDAQLIPMNEVPNNVEAFKKEGKVVVHCRSGARSANVIAYLEQNHGLENLYNLEGGILAWLDAQ</sequence>
<evidence type="ECO:0000256" key="5">
    <source>
        <dbReference type="ARBA" id="ARBA00052218"/>
    </source>
</evidence>
<dbReference type="OrthoDB" id="9804286at2"/>
<dbReference type="SUPFAM" id="SSF69572">
    <property type="entry name" value="Activating enzymes of the ubiquitin-like proteins"/>
    <property type="match status" value="1"/>
</dbReference>
<organism evidence="14 15">
    <name type="scientific">Lishizhenia tianjinensis</name>
    <dbReference type="NCBI Taxonomy" id="477690"/>
    <lineage>
        <taxon>Bacteria</taxon>
        <taxon>Pseudomonadati</taxon>
        <taxon>Bacteroidota</taxon>
        <taxon>Flavobacteriia</taxon>
        <taxon>Flavobacteriales</taxon>
        <taxon>Crocinitomicaceae</taxon>
        <taxon>Lishizhenia</taxon>
    </lineage>
</organism>
<keyword evidence="4" id="KW-0067">ATP-binding</keyword>
<evidence type="ECO:0000256" key="7">
    <source>
        <dbReference type="ARBA" id="ARBA00063809"/>
    </source>
</evidence>
<name>A0A1I7BQY4_9FLAO</name>
<dbReference type="SMART" id="SM00450">
    <property type="entry name" value="RHOD"/>
    <property type="match status" value="1"/>
</dbReference>
<dbReference type="InterPro" id="IPR035985">
    <property type="entry name" value="Ubiquitin-activating_enz"/>
</dbReference>
<accession>A0A1I7BQY4</accession>
<keyword evidence="14" id="KW-0548">Nucleotidyltransferase</keyword>
<evidence type="ECO:0000313" key="14">
    <source>
        <dbReference type="EMBL" id="SFT89551.1"/>
    </source>
</evidence>
<dbReference type="Pfam" id="PF00899">
    <property type="entry name" value="ThiF"/>
    <property type="match status" value="1"/>
</dbReference>
<dbReference type="STRING" id="477690.SAMN05216474_3008"/>
<evidence type="ECO:0000256" key="2">
    <source>
        <dbReference type="ARBA" id="ARBA00022679"/>
    </source>
</evidence>
<evidence type="ECO:0000256" key="3">
    <source>
        <dbReference type="ARBA" id="ARBA00022741"/>
    </source>
</evidence>
<evidence type="ECO:0000256" key="8">
    <source>
        <dbReference type="ARBA" id="ARBA00066884"/>
    </source>
</evidence>
<dbReference type="PROSITE" id="PS50206">
    <property type="entry name" value="RHODANESE_3"/>
    <property type="match status" value="1"/>
</dbReference>
<dbReference type="Proteomes" id="UP000236454">
    <property type="component" value="Unassembled WGS sequence"/>
</dbReference>
<dbReference type="InterPro" id="IPR045886">
    <property type="entry name" value="ThiF/MoeB/HesA"/>
</dbReference>
<dbReference type="GO" id="GO:0008641">
    <property type="term" value="F:ubiquitin-like modifier activating enzyme activity"/>
    <property type="evidence" value="ECO:0007669"/>
    <property type="project" value="InterPro"/>
</dbReference>
<protein>
    <recommendedName>
        <fullName evidence="9">Molybdopterin-synthase adenylyltransferase</fullName>
        <ecNumber evidence="8">2.7.7.80</ecNumber>
    </recommendedName>
    <alternativeName>
        <fullName evidence="12">MoaD protein adenylase</fullName>
    </alternativeName>
    <alternativeName>
        <fullName evidence="10">Molybdopterin-converting factor subunit 1 adenylase</fullName>
    </alternativeName>
    <alternativeName>
        <fullName evidence="11">Sulfur carrier protein MoaD adenylyltransferase</fullName>
    </alternativeName>
</protein>
<gene>
    <name evidence="14" type="ORF">SAMN05216474_3008</name>
</gene>
<dbReference type="EC" id="2.7.7.80" evidence="8"/>
<evidence type="ECO:0000313" key="15">
    <source>
        <dbReference type="Proteomes" id="UP000236454"/>
    </source>
</evidence>
<keyword evidence="2 14" id="KW-0808">Transferase</keyword>
<dbReference type="Gene3D" id="3.40.50.720">
    <property type="entry name" value="NAD(P)-binding Rossmann-like Domain"/>
    <property type="match status" value="1"/>
</dbReference>
<keyword evidence="3" id="KW-0547">Nucleotide-binding</keyword>
<comment type="function">
    <text evidence="6">Catalyzes the adenylation by ATP of the carboxyl group of the C-terminal glycine of sulfur carrier protein MoaD.</text>
</comment>
<dbReference type="GO" id="GO:0005829">
    <property type="term" value="C:cytosol"/>
    <property type="evidence" value="ECO:0007669"/>
    <property type="project" value="TreeGrafter"/>
</dbReference>
<evidence type="ECO:0000256" key="10">
    <source>
        <dbReference type="ARBA" id="ARBA00075110"/>
    </source>
</evidence>
<dbReference type="GO" id="GO:0004792">
    <property type="term" value="F:thiosulfate-cyanide sulfurtransferase activity"/>
    <property type="evidence" value="ECO:0007669"/>
    <property type="project" value="TreeGrafter"/>
</dbReference>
<evidence type="ECO:0000256" key="1">
    <source>
        <dbReference type="ARBA" id="ARBA00009919"/>
    </source>
</evidence>
<evidence type="ECO:0000256" key="9">
    <source>
        <dbReference type="ARBA" id="ARBA00073635"/>
    </source>
</evidence>
<dbReference type="PANTHER" id="PTHR10953:SF102">
    <property type="entry name" value="ADENYLYLTRANSFERASE AND SULFURTRANSFERASE MOCS3"/>
    <property type="match status" value="1"/>
</dbReference>